<name>A0ACC0TX76_9AGAM</name>
<reference evidence="1" key="1">
    <citation type="submission" date="2021-03" db="EMBL/GenBank/DDBJ databases">
        <title>Evolutionary priming and transition to the ectomycorrhizal habit in an iconic lineage of mushroom-forming fungi: is preadaptation a requirement?</title>
        <authorList>
            <consortium name="DOE Joint Genome Institute"/>
            <person name="Looney B.P."/>
            <person name="Miyauchi S."/>
            <person name="Morin E."/>
            <person name="Drula E."/>
            <person name="Courty P.E."/>
            <person name="Chicoki N."/>
            <person name="Fauchery L."/>
            <person name="Kohler A."/>
            <person name="Kuo A."/>
            <person name="LaButti K."/>
            <person name="Pangilinan J."/>
            <person name="Lipzen A."/>
            <person name="Riley R."/>
            <person name="Andreopoulos W."/>
            <person name="He G."/>
            <person name="Johnson J."/>
            <person name="Barry K.W."/>
            <person name="Grigoriev I.V."/>
            <person name="Nagy L."/>
            <person name="Hibbett D."/>
            <person name="Henrissat B."/>
            <person name="Matheny P.B."/>
            <person name="Labbe J."/>
            <person name="Martin A.F."/>
        </authorList>
    </citation>
    <scope>NUCLEOTIDE SEQUENCE</scope>
    <source>
        <strain evidence="1">BPL698</strain>
    </source>
</reference>
<sequence>MPLPHYDVYREQLSSLLQGHALWEPNPGNVYSQVSVGDVGYVKEGYFTRLFNVLIDWDHPSNRTVVQPDPYPRLELGDFCNIREQDGQNFQAESPDDILPTRYMCRRQGALLRLPYDGIRKDVIRTKVFEDYIRENVDNWFSLAQRFRLDVERMEDLILVSGCTLVTAWGVAAFPDSTLDAEVSLRVNHAGTIFDWHQIRPSVVYQNSHQDPRHARQNQCIFIRGFRAKRVLIWTRIRGAAGPHSLDPDNTREDEIQVTRVPNVPSYRDPLIGVLDYIAEKSPENTLAIAHDDDLHLVEEVDVLTADAVEDFLRQNEINVLVENGAAILHEEDEPQVPEEVKAIFYAEAELKGELVPLILHPVLWKYLLKIDISKQAVDHDYDLPHEDMASSAVHPPMASLKLENHQGYPQLITVEASSESPSGVTVQDVLRTIHEDFRIVSRRREWIKLNVDERAGVDIAFRGRCRTEDELGQGPCRIDFLHGRNRLQILPKLSPDGEMLPAPVIPVELLRESA</sequence>
<proteinExistence type="predicted"/>
<comment type="caution">
    <text evidence="1">The sequence shown here is derived from an EMBL/GenBank/DDBJ whole genome shotgun (WGS) entry which is preliminary data.</text>
</comment>
<dbReference type="EMBL" id="JAGFNK010000340">
    <property type="protein sequence ID" value="KAI9452340.1"/>
    <property type="molecule type" value="Genomic_DNA"/>
</dbReference>
<dbReference type="Proteomes" id="UP001207468">
    <property type="component" value="Unassembled WGS sequence"/>
</dbReference>
<accession>A0ACC0TX76</accession>
<keyword evidence="2" id="KW-1185">Reference proteome</keyword>
<protein>
    <submittedName>
        <fullName evidence="1">Uncharacterized protein</fullName>
    </submittedName>
</protein>
<evidence type="ECO:0000313" key="2">
    <source>
        <dbReference type="Proteomes" id="UP001207468"/>
    </source>
</evidence>
<evidence type="ECO:0000313" key="1">
    <source>
        <dbReference type="EMBL" id="KAI9452340.1"/>
    </source>
</evidence>
<gene>
    <name evidence="1" type="ORF">F5148DRAFT_1289653</name>
</gene>
<organism evidence="1 2">
    <name type="scientific">Russula earlei</name>
    <dbReference type="NCBI Taxonomy" id="71964"/>
    <lineage>
        <taxon>Eukaryota</taxon>
        <taxon>Fungi</taxon>
        <taxon>Dikarya</taxon>
        <taxon>Basidiomycota</taxon>
        <taxon>Agaricomycotina</taxon>
        <taxon>Agaricomycetes</taxon>
        <taxon>Russulales</taxon>
        <taxon>Russulaceae</taxon>
        <taxon>Russula</taxon>
    </lineage>
</organism>